<dbReference type="AlphaFoldDB" id="A0A2V2VRQ0"/>
<dbReference type="VEuPathDB" id="TriTrypDB:Tc_MARK_460"/>
<reference evidence="5 6" key="1">
    <citation type="journal article" date="2018" name="Microb. Genom.">
        <title>Expanding an expanded genome: long-read sequencing of Trypanosoma cruzi.</title>
        <authorList>
            <person name="Berna L."/>
            <person name="Rodriguez M."/>
            <person name="Chiribao M.L."/>
            <person name="Parodi-Talice A."/>
            <person name="Pita S."/>
            <person name="Rijo G."/>
            <person name="Alvarez-Valin F."/>
            <person name="Robello C."/>
        </authorList>
    </citation>
    <scope>NUCLEOTIDE SEQUENCE [LARGE SCALE GENOMIC DNA]</scope>
    <source>
        <strain evidence="5 6">Dm28c</strain>
    </source>
</reference>
<dbReference type="SUPFAM" id="SSF54637">
    <property type="entry name" value="Thioesterase/thiol ester dehydrase-isomerase"/>
    <property type="match status" value="2"/>
</dbReference>
<dbReference type="VEuPathDB" id="TriTrypDB:TcBrA4_0090680"/>
<dbReference type="GO" id="GO:0006637">
    <property type="term" value="P:acyl-CoA metabolic process"/>
    <property type="evidence" value="ECO:0007669"/>
    <property type="project" value="InterPro"/>
</dbReference>
<dbReference type="OrthoDB" id="68328at2759"/>
<dbReference type="PANTHER" id="PTHR11066">
    <property type="entry name" value="ACYL-COA THIOESTERASE"/>
    <property type="match status" value="1"/>
</dbReference>
<dbReference type="VEuPathDB" id="TriTrypDB:BCY84_00698"/>
<dbReference type="VEuPathDB" id="TriTrypDB:TCDM_00720"/>
<gene>
    <name evidence="5" type="ORF">C4B63_12g247</name>
</gene>
<dbReference type="CDD" id="cd03445">
    <property type="entry name" value="Thioesterase_II_repeat2"/>
    <property type="match status" value="1"/>
</dbReference>
<organism evidence="5 6">
    <name type="scientific">Trypanosoma cruzi</name>
    <dbReference type="NCBI Taxonomy" id="5693"/>
    <lineage>
        <taxon>Eukaryota</taxon>
        <taxon>Discoba</taxon>
        <taxon>Euglenozoa</taxon>
        <taxon>Kinetoplastea</taxon>
        <taxon>Metakinetoplastina</taxon>
        <taxon>Trypanosomatida</taxon>
        <taxon>Trypanosomatidae</taxon>
        <taxon>Trypanosoma</taxon>
        <taxon>Schizotrypanum</taxon>
    </lineage>
</organism>
<dbReference type="VEuPathDB" id="TriTrypDB:TcCLB.504149.55"/>
<evidence type="ECO:0000313" key="5">
    <source>
        <dbReference type="EMBL" id="PWU98446.1"/>
    </source>
</evidence>
<dbReference type="InterPro" id="IPR049449">
    <property type="entry name" value="TesB_ACOT8-like_N"/>
</dbReference>
<dbReference type="Gene3D" id="2.40.160.210">
    <property type="entry name" value="Acyl-CoA thioesterase, double hotdog domain"/>
    <property type="match status" value="1"/>
</dbReference>
<protein>
    <submittedName>
        <fullName evidence="5">Acyl-CoA thioesterase</fullName>
    </submittedName>
</protein>
<dbReference type="VEuPathDB" id="TriTrypDB:C4B63_12g247"/>
<dbReference type="VEuPathDB" id="TriTrypDB:TcG_01915"/>
<dbReference type="VEuPathDB" id="TriTrypDB:ECC02_002967"/>
<comment type="caution">
    <text evidence="5">The sequence shown here is derived from an EMBL/GenBank/DDBJ whole genome shotgun (WGS) entry which is preliminary data.</text>
</comment>
<dbReference type="GO" id="GO:0009062">
    <property type="term" value="P:fatty acid catabolic process"/>
    <property type="evidence" value="ECO:0007669"/>
    <property type="project" value="TreeGrafter"/>
</dbReference>
<dbReference type="Pfam" id="PF02551">
    <property type="entry name" value="Acyl_CoA_thio"/>
    <property type="match status" value="1"/>
</dbReference>
<dbReference type="CDD" id="cd03444">
    <property type="entry name" value="Thioesterase_II_repeat1"/>
    <property type="match status" value="1"/>
</dbReference>
<dbReference type="GO" id="GO:0047617">
    <property type="term" value="F:fatty acyl-CoA hydrolase activity"/>
    <property type="evidence" value="ECO:0007669"/>
    <property type="project" value="InterPro"/>
</dbReference>
<dbReference type="Proteomes" id="UP000246121">
    <property type="component" value="Unassembled WGS sequence"/>
</dbReference>
<dbReference type="InterPro" id="IPR042171">
    <property type="entry name" value="Acyl-CoA_hotdog"/>
</dbReference>
<name>A0A2V2VRQ0_TRYCR</name>
<keyword evidence="2" id="KW-0378">Hydrolase</keyword>
<feature type="domain" description="Acyl-CoA thioesterase 2 C-terminal" evidence="3">
    <location>
        <begin position="215"/>
        <end position="304"/>
    </location>
</feature>
<evidence type="ECO:0000259" key="4">
    <source>
        <dbReference type="Pfam" id="PF13622"/>
    </source>
</evidence>
<evidence type="ECO:0000256" key="2">
    <source>
        <dbReference type="ARBA" id="ARBA00022801"/>
    </source>
</evidence>
<dbReference type="InterPro" id="IPR025652">
    <property type="entry name" value="TesB_C"/>
</dbReference>
<dbReference type="VEuPathDB" id="TriTrypDB:TCSYLVIO_001613"/>
<dbReference type="VEuPathDB" id="TriTrypDB:TcCL_ESM11504"/>
<dbReference type="EMBL" id="PRFA01000012">
    <property type="protein sequence ID" value="PWU98446.1"/>
    <property type="molecule type" value="Genomic_DNA"/>
</dbReference>
<dbReference type="GO" id="GO:0005782">
    <property type="term" value="C:peroxisomal matrix"/>
    <property type="evidence" value="ECO:0007669"/>
    <property type="project" value="TreeGrafter"/>
</dbReference>
<proteinExistence type="inferred from homology"/>
<feature type="domain" description="Acyl-CoA thioesterase-like N-terminal HotDog" evidence="4">
    <location>
        <begin position="34"/>
        <end position="119"/>
    </location>
</feature>
<sequence>MLLQDVIGEFLSLPPRALQLERVSEDIFCSVYLWTPTHSKATYGGQLVAHCVEAAYRAMDDPHTDIISLQLKFLSAGRSDCGSPVVYSVKSLHNGRSFFSRLVLAMQQERHILSAIITFSRQERGGLEHQLCLPGCPAQSELTGGSSSSLFNHMRSLTSSNEAREASCGESAVARVDYVNFMNLHFIQSTVPWELCLRVEPEGWTLLRDATGISEKRLNIIVACWLSDFVVALSTLFPHGFPNNDICQFASLDHTIYFHHPDRIRVGEWFLYEVFSPWAAQGRGIGQGRVYGQDGTLWMSTVQQTLMRTGKGYKSRL</sequence>
<dbReference type="VEuPathDB" id="TriTrypDB:TcYC6_0043050"/>
<comment type="similarity">
    <text evidence="1">Belongs to the C/M/P thioester hydrolase family.</text>
</comment>
<accession>A0A2V2VRQ0</accession>
<evidence type="ECO:0000313" key="6">
    <source>
        <dbReference type="Proteomes" id="UP000246121"/>
    </source>
</evidence>
<evidence type="ECO:0000259" key="3">
    <source>
        <dbReference type="Pfam" id="PF02551"/>
    </source>
</evidence>
<dbReference type="Pfam" id="PF13622">
    <property type="entry name" value="4HBT_3"/>
    <property type="match status" value="1"/>
</dbReference>
<dbReference type="InterPro" id="IPR029069">
    <property type="entry name" value="HotDog_dom_sf"/>
</dbReference>
<dbReference type="InterPro" id="IPR003703">
    <property type="entry name" value="Acyl_CoA_thio"/>
</dbReference>
<dbReference type="PANTHER" id="PTHR11066:SF34">
    <property type="entry name" value="ACYL-COENZYME A THIOESTERASE 8"/>
    <property type="match status" value="1"/>
</dbReference>
<evidence type="ECO:0000256" key="1">
    <source>
        <dbReference type="ARBA" id="ARBA00006538"/>
    </source>
</evidence>